<evidence type="ECO:0000259" key="6">
    <source>
        <dbReference type="Pfam" id="PF02782"/>
    </source>
</evidence>
<evidence type="ECO:0000256" key="3">
    <source>
        <dbReference type="ARBA" id="ARBA00022777"/>
    </source>
</evidence>
<sequence>MEKRLLLGIDIGTSGCKLTVFDFDGRVLAGAAGTYPTAHPAPGWVEQDAEQWWTVVRRELRGLMTGAPVDPRAIAAIGIDGTSWACLPVDASGKPLRPALLWLDRRAEAQAAWLREQFGAAELSAVSGNPVDPAYITPKILWLKEREPQIYRQTRRFLQSNAYIGFKLTGAYSQDYSQGYGFHFFEIAKGDWSEELAEKMGISLEVLAPLVHCHEVIGTVTRSAAEETGLIPGIPVVAGGLDAACCTLGAGVIRPGQTQEQGGQAGGMSIQLERPLVHPRLILGYHVLPGQWLLQGGTVGGGGALRWFNEQLGGFEQELGRQLGRSSFEWMSEAAATVPPGADGLLFLPYMAGERSPLWNSKARGVFFGLSYDKTRAHLIRAVMEGVGYSLLHNLETAREAQATVEQLVSVGGSANSAVWTQIKADITGKVIRVPFSDHATTLGAALLAGVGTGVYPDFETAVGRTVRVQRTYTPDPARHAVYQEFYQLYRELYHQLVGCYDRLDAIVRSTADLMKEQNVSEGASS</sequence>
<reference evidence="7 8" key="1">
    <citation type="submission" date="2019-03" db="EMBL/GenBank/DDBJ databases">
        <title>Genomic Encyclopedia of Type Strains, Phase IV (KMG-IV): sequencing the most valuable type-strain genomes for metagenomic binning, comparative biology and taxonomic classification.</title>
        <authorList>
            <person name="Goeker M."/>
        </authorList>
    </citation>
    <scope>NUCLEOTIDE SEQUENCE [LARGE SCALE GENOMIC DNA]</scope>
    <source>
        <strain evidence="7 8">LX-B</strain>
    </source>
</reference>
<keyword evidence="8" id="KW-1185">Reference proteome</keyword>
<evidence type="ECO:0000256" key="2">
    <source>
        <dbReference type="ARBA" id="ARBA00022679"/>
    </source>
</evidence>
<dbReference type="CDD" id="cd07804">
    <property type="entry name" value="ASKHA_NBD_FGGY_RrXK-like"/>
    <property type="match status" value="1"/>
</dbReference>
<evidence type="ECO:0000259" key="5">
    <source>
        <dbReference type="Pfam" id="PF00370"/>
    </source>
</evidence>
<feature type="domain" description="Carbohydrate kinase FGGY C-terminal" evidence="6">
    <location>
        <begin position="287"/>
        <end position="451"/>
    </location>
</feature>
<dbReference type="SUPFAM" id="SSF53067">
    <property type="entry name" value="Actin-like ATPase domain"/>
    <property type="match status" value="2"/>
</dbReference>
<dbReference type="Pfam" id="PF02782">
    <property type="entry name" value="FGGY_C"/>
    <property type="match status" value="1"/>
</dbReference>
<dbReference type="InterPro" id="IPR000577">
    <property type="entry name" value="Carb_kinase_FGGY"/>
</dbReference>
<comment type="similarity">
    <text evidence="1 4">Belongs to the FGGY kinase family.</text>
</comment>
<dbReference type="Pfam" id="PF00370">
    <property type="entry name" value="FGGY_N"/>
    <property type="match status" value="1"/>
</dbReference>
<feature type="domain" description="Carbohydrate kinase FGGY N-terminal" evidence="5">
    <location>
        <begin position="6"/>
        <end position="249"/>
    </location>
</feature>
<proteinExistence type="inferred from homology"/>
<dbReference type="PANTHER" id="PTHR43095">
    <property type="entry name" value="SUGAR KINASE"/>
    <property type="match status" value="1"/>
</dbReference>
<dbReference type="GO" id="GO:0016301">
    <property type="term" value="F:kinase activity"/>
    <property type="evidence" value="ECO:0007669"/>
    <property type="project" value="UniProtKB-KW"/>
</dbReference>
<dbReference type="RefSeq" id="WP_132012472.1">
    <property type="nucleotide sequence ID" value="NZ_SLUN01000002.1"/>
</dbReference>
<dbReference type="InterPro" id="IPR050406">
    <property type="entry name" value="FGGY_Carb_Kinase"/>
</dbReference>
<accession>A0A4R1SA19</accession>
<keyword evidence="2 4" id="KW-0808">Transferase</keyword>
<name>A0A4R1SA19_HYDET</name>
<dbReference type="InterPro" id="IPR018485">
    <property type="entry name" value="FGGY_C"/>
</dbReference>
<dbReference type="PROSITE" id="PS00445">
    <property type="entry name" value="FGGY_KINASES_2"/>
    <property type="match status" value="1"/>
</dbReference>
<evidence type="ECO:0000313" key="8">
    <source>
        <dbReference type="Proteomes" id="UP000295008"/>
    </source>
</evidence>
<dbReference type="InterPro" id="IPR018484">
    <property type="entry name" value="FGGY_N"/>
</dbReference>
<dbReference type="InterPro" id="IPR018483">
    <property type="entry name" value="Carb_kinase_FGGY_CS"/>
</dbReference>
<evidence type="ECO:0000256" key="1">
    <source>
        <dbReference type="ARBA" id="ARBA00009156"/>
    </source>
</evidence>
<dbReference type="OrthoDB" id="9805576at2"/>
<dbReference type="PANTHER" id="PTHR43095:SF5">
    <property type="entry name" value="XYLULOSE KINASE"/>
    <property type="match status" value="1"/>
</dbReference>
<comment type="caution">
    <text evidence="7">The sequence shown here is derived from an EMBL/GenBank/DDBJ whole genome shotgun (WGS) entry which is preliminary data.</text>
</comment>
<gene>
    <name evidence="7" type="ORF">EDC14_100234</name>
</gene>
<dbReference type="EMBL" id="SLUN01000002">
    <property type="protein sequence ID" value="TCL76281.1"/>
    <property type="molecule type" value="Genomic_DNA"/>
</dbReference>
<evidence type="ECO:0000256" key="4">
    <source>
        <dbReference type="RuleBase" id="RU003733"/>
    </source>
</evidence>
<dbReference type="InterPro" id="IPR043129">
    <property type="entry name" value="ATPase_NBD"/>
</dbReference>
<protein>
    <submittedName>
        <fullName evidence="7">Xylulokinase</fullName>
    </submittedName>
</protein>
<dbReference type="AlphaFoldDB" id="A0A4R1SA19"/>
<organism evidence="7 8">
    <name type="scientific">Hydrogenispora ethanolica</name>
    <dbReference type="NCBI Taxonomy" id="1082276"/>
    <lineage>
        <taxon>Bacteria</taxon>
        <taxon>Bacillati</taxon>
        <taxon>Bacillota</taxon>
        <taxon>Hydrogenispora</taxon>
    </lineage>
</organism>
<evidence type="ECO:0000313" key="7">
    <source>
        <dbReference type="EMBL" id="TCL76281.1"/>
    </source>
</evidence>
<keyword evidence="3 4" id="KW-0418">Kinase</keyword>
<dbReference type="GO" id="GO:0005975">
    <property type="term" value="P:carbohydrate metabolic process"/>
    <property type="evidence" value="ECO:0007669"/>
    <property type="project" value="InterPro"/>
</dbReference>
<dbReference type="PIRSF" id="PIRSF000538">
    <property type="entry name" value="GlpK"/>
    <property type="match status" value="1"/>
</dbReference>
<dbReference type="GO" id="GO:0016773">
    <property type="term" value="F:phosphotransferase activity, alcohol group as acceptor"/>
    <property type="evidence" value="ECO:0007669"/>
    <property type="project" value="InterPro"/>
</dbReference>
<dbReference type="Proteomes" id="UP000295008">
    <property type="component" value="Unassembled WGS sequence"/>
</dbReference>
<dbReference type="Gene3D" id="3.30.420.40">
    <property type="match status" value="2"/>
</dbReference>